<sequence>MERPDSTISCPLREGCDGTSAAGGAETPGTRLLVLDSWYSTPGSRLLVLDSPGSRLLVLDSWYSTPGTRLLVLDSWF</sequence>
<keyword evidence="2" id="KW-1185">Reference proteome</keyword>
<comment type="caution">
    <text evidence="1">The sequence shown here is derived from an EMBL/GenBank/DDBJ whole genome shotgun (WGS) entry which is preliminary data.</text>
</comment>
<evidence type="ECO:0000313" key="2">
    <source>
        <dbReference type="Proteomes" id="UP001057452"/>
    </source>
</evidence>
<proteinExistence type="predicted"/>
<protein>
    <submittedName>
        <fullName evidence="1">Uncharacterized protein</fullName>
    </submittedName>
</protein>
<dbReference type="EMBL" id="CM043808">
    <property type="protein sequence ID" value="KAI4801495.1"/>
    <property type="molecule type" value="Genomic_DNA"/>
</dbReference>
<name>A0ACB9VNX7_CHAAC</name>
<accession>A0ACB9VNX7</accession>
<organism evidence="1 2">
    <name type="scientific">Chaenocephalus aceratus</name>
    <name type="common">Blackfin icefish</name>
    <name type="synonym">Chaenichthys aceratus</name>
    <dbReference type="NCBI Taxonomy" id="36190"/>
    <lineage>
        <taxon>Eukaryota</taxon>
        <taxon>Metazoa</taxon>
        <taxon>Chordata</taxon>
        <taxon>Craniata</taxon>
        <taxon>Vertebrata</taxon>
        <taxon>Euteleostomi</taxon>
        <taxon>Actinopterygii</taxon>
        <taxon>Neopterygii</taxon>
        <taxon>Teleostei</taxon>
        <taxon>Neoteleostei</taxon>
        <taxon>Acanthomorphata</taxon>
        <taxon>Eupercaria</taxon>
        <taxon>Perciformes</taxon>
        <taxon>Notothenioidei</taxon>
        <taxon>Channichthyidae</taxon>
        <taxon>Chaenocephalus</taxon>
    </lineage>
</organism>
<evidence type="ECO:0000313" key="1">
    <source>
        <dbReference type="EMBL" id="KAI4801495.1"/>
    </source>
</evidence>
<gene>
    <name evidence="1" type="ORF">KUCAC02_019390</name>
</gene>
<reference evidence="1" key="1">
    <citation type="submission" date="2022-05" db="EMBL/GenBank/DDBJ databases">
        <title>Chromosome-level genome of Chaenocephalus aceratus.</title>
        <authorList>
            <person name="Park H."/>
        </authorList>
    </citation>
    <scope>NUCLEOTIDE SEQUENCE</scope>
    <source>
        <strain evidence="1">KU_202001</strain>
    </source>
</reference>
<dbReference type="Proteomes" id="UP001057452">
    <property type="component" value="Chromosome 24"/>
</dbReference>